<reference evidence="3" key="1">
    <citation type="submission" date="2025-08" db="UniProtKB">
        <authorList>
            <consortium name="RefSeq"/>
        </authorList>
    </citation>
    <scope>IDENTIFICATION</scope>
</reference>
<protein>
    <recommendedName>
        <fullName evidence="4">PFTAIRE-interacting factor 1B</fullName>
    </recommendedName>
</protein>
<evidence type="ECO:0000313" key="2">
    <source>
        <dbReference type="Proteomes" id="UP001652628"/>
    </source>
</evidence>
<sequence length="1263" mass="139426">MDEERTNPPADPSIEPSEYSHGRFVSRSTITLTHGMDSTRLLYMGDNFQQTRSDQDIFFDCQGPAEDSPKEGRSATSRCKLEDPAAIREALERAANATQMLLKNFDKAGGWNQPCAVTLELTARLVDPKKGRAGCPLHGKPVTVQMPLEFNPQGNKMVSCQQKHPPATRQRKESICQCRSHQAMRPPPRTPKPSTECPALMYMQHERHSDSDPNSRHQQTDQSYIKDHWKPSKAPQSQLSECEDPHAKPSQTEDSFLRKHHTPKYPESQPEPKAESKLDEGPTCSCKSKRSKSADPPPVKAHVCACHKDEVLPCEVEKPSEKKPCSVRTSVTEQSAGTSFKSALTACTKDLLDPCTCGSNPPYWAGQSNLVSGPSHSRAPTVETSFKSNFTFSPLLEPGKPRAKHSRSKSLASLPERSSRPNQSGVTWLSALKDPETEGCPAQKEERPPCTCNATQTNKDSSMAFLPPSHPNYRSMTSRSNASSARNPCSQPSFGVDDETSATTRSQSIVGKITCLCGSEQQPAKDFVANLAHQDCTECGEERSIPPCPSTRIQHPSGFAQFKDCQSAPCQPSASTRSRKVSLKDHSGEFCDCDESDGSSDLSDPIQTSLHTHRSLSGGSCLCNYDEPPGQDPAQSTCVSKECQCYLKNDLAEMQSAQEGTGFQTPEDLCGNKSMACCTRKQRILQLMEKLTTSGCECGESRSCLIQQLFREMTLLLRSEREDAVAPADEPRPPCLTFDECCANQHDRTGEEEAGEKPVSKRQVRRVECFHQLEEYLRKCYLPPGEPEVPETDIYAFELDPDFPPDVEPQKPPVEMATTQPCSEKFYDLGNSLTCSGDGLDGDVFRDCEEEEEDHKCDCNGENQPMGEPDLCQSLKAFINKEVQEILEEETQKEGNDLEPKTPSIILKEICEGPTNPVPPVREEKPEQVECPFAGMVSCPPWIKEETDWAAYPYNVEPCAQKETVVPRGPRTGLLPEGPLPPNVRNLCEQLLRKALKDCGICGGTPLHSCEDEECIECPPECEQCPEECPEDCPEECQPECPGDYPEECEEECRAEAPEQGCLCCHCRALICDEECKTVSKTLRSAMCDPLCEMKYFIDSMIIDMHAMDCVLGNKQAKPKDVRANDATNRAGPGDSFPATITCVTSLGCTALYVRWKVEDCRAIAGFEIYVDGHLTNRFYSFRHEAGVITNVNVTNPHQIVLRAQAVGQEFPGEGRGKGPECGCQTVAVANPELMAGAERPWTPSVFYYDPNQLPPSGGGQKC</sequence>
<organism evidence="2 3">
    <name type="scientific">Drosophila suzukii</name>
    <name type="common">Spotted-wing drosophila fruit fly</name>
    <dbReference type="NCBI Taxonomy" id="28584"/>
    <lineage>
        <taxon>Eukaryota</taxon>
        <taxon>Metazoa</taxon>
        <taxon>Ecdysozoa</taxon>
        <taxon>Arthropoda</taxon>
        <taxon>Hexapoda</taxon>
        <taxon>Insecta</taxon>
        <taxon>Pterygota</taxon>
        <taxon>Neoptera</taxon>
        <taxon>Endopterygota</taxon>
        <taxon>Diptera</taxon>
        <taxon>Brachycera</taxon>
        <taxon>Muscomorpha</taxon>
        <taxon>Ephydroidea</taxon>
        <taxon>Drosophilidae</taxon>
        <taxon>Drosophila</taxon>
        <taxon>Sophophora</taxon>
    </lineage>
</organism>
<feature type="region of interest" description="Disordered" evidence="1">
    <location>
        <begin position="474"/>
        <end position="500"/>
    </location>
</feature>
<feature type="region of interest" description="Disordered" evidence="1">
    <location>
        <begin position="228"/>
        <end position="300"/>
    </location>
</feature>
<dbReference type="AlphaFoldDB" id="A0AB40DIY3"/>
<feature type="region of interest" description="Disordered" evidence="1">
    <location>
        <begin position="157"/>
        <end position="196"/>
    </location>
</feature>
<evidence type="ECO:0000256" key="1">
    <source>
        <dbReference type="SAM" id="MobiDB-lite"/>
    </source>
</evidence>
<evidence type="ECO:0000313" key="3">
    <source>
        <dbReference type="RefSeq" id="XP_065722138.2"/>
    </source>
</evidence>
<proteinExistence type="predicted"/>
<dbReference type="RefSeq" id="XP_065722138.2">
    <property type="nucleotide sequence ID" value="XM_065866066.2"/>
</dbReference>
<dbReference type="GeneID" id="108018532"/>
<feature type="compositionally biased region" description="Polar residues" evidence="1">
    <location>
        <begin position="474"/>
        <end position="493"/>
    </location>
</feature>
<evidence type="ECO:0008006" key="4">
    <source>
        <dbReference type="Google" id="ProtNLM"/>
    </source>
</evidence>
<feature type="region of interest" description="Disordered" evidence="1">
    <location>
        <begin position="1"/>
        <end position="21"/>
    </location>
</feature>
<accession>A0AB40DIY3</accession>
<keyword evidence="2" id="KW-1185">Reference proteome</keyword>
<dbReference type="Proteomes" id="UP001652628">
    <property type="component" value="Chromosome 3"/>
</dbReference>
<feature type="compositionally biased region" description="Basic and acidic residues" evidence="1">
    <location>
        <begin position="270"/>
        <end position="280"/>
    </location>
</feature>
<feature type="region of interest" description="Disordered" evidence="1">
    <location>
        <begin position="393"/>
        <end position="456"/>
    </location>
</feature>
<gene>
    <name evidence="3" type="primary">LOC108018532</name>
</gene>
<name>A0AB40DIY3_DROSZ</name>